<reference evidence="1" key="1">
    <citation type="submission" date="2023-11" db="EMBL/GenBank/DDBJ databases">
        <authorList>
            <person name="Poullet M."/>
        </authorList>
    </citation>
    <scope>NUCLEOTIDE SEQUENCE</scope>
    <source>
        <strain evidence="1">E1834</strain>
    </source>
</reference>
<evidence type="ECO:0000313" key="1">
    <source>
        <dbReference type="EMBL" id="CAK5077579.1"/>
    </source>
</evidence>
<keyword evidence="2" id="KW-1185">Reference proteome</keyword>
<name>A0ACB0ZGB2_MELEN</name>
<organism evidence="1 2">
    <name type="scientific">Meloidogyne enterolobii</name>
    <name type="common">Root-knot nematode worm</name>
    <name type="synonym">Meloidogyne mayaguensis</name>
    <dbReference type="NCBI Taxonomy" id="390850"/>
    <lineage>
        <taxon>Eukaryota</taxon>
        <taxon>Metazoa</taxon>
        <taxon>Ecdysozoa</taxon>
        <taxon>Nematoda</taxon>
        <taxon>Chromadorea</taxon>
        <taxon>Rhabditida</taxon>
        <taxon>Tylenchina</taxon>
        <taxon>Tylenchomorpha</taxon>
        <taxon>Tylenchoidea</taxon>
        <taxon>Meloidogynidae</taxon>
        <taxon>Meloidogyninae</taxon>
        <taxon>Meloidogyne</taxon>
    </lineage>
</organism>
<evidence type="ECO:0000313" key="2">
    <source>
        <dbReference type="Proteomes" id="UP001497535"/>
    </source>
</evidence>
<dbReference type="Proteomes" id="UP001497535">
    <property type="component" value="Unassembled WGS sequence"/>
</dbReference>
<dbReference type="EMBL" id="CAVMJV010000032">
    <property type="protein sequence ID" value="CAK5077579.1"/>
    <property type="molecule type" value="Genomic_DNA"/>
</dbReference>
<comment type="caution">
    <text evidence="1">The sequence shown here is derived from an EMBL/GenBank/DDBJ whole genome shotgun (WGS) entry which is preliminary data.</text>
</comment>
<gene>
    <name evidence="1" type="ORF">MENTE1834_LOCUS24512</name>
</gene>
<proteinExistence type="predicted"/>
<accession>A0ACB0ZGB2</accession>
<protein>
    <submittedName>
        <fullName evidence="1">Uncharacterized protein</fullName>
    </submittedName>
</protein>
<sequence length="90" mass="10260">MVEEQQKRKRTPSQLVCPKIEEIGLYCGTASNNNLIATNNSGQIYNCQMNQMTFIGGQNVAQCRDFFTTNFSKKDFILVDFQLLSREEGN</sequence>